<dbReference type="RefSeq" id="WP_244155802.1">
    <property type="nucleotide sequence ID" value="NZ_FQXS01000006.1"/>
</dbReference>
<evidence type="ECO:0000256" key="6">
    <source>
        <dbReference type="SAM" id="Phobius"/>
    </source>
</evidence>
<dbReference type="PANTHER" id="PTHR30086">
    <property type="entry name" value="ARGININE EXPORTER PROTEIN ARGO"/>
    <property type="match status" value="1"/>
</dbReference>
<dbReference type="STRING" id="1121409.SAMN02745124_01470"/>
<evidence type="ECO:0000256" key="3">
    <source>
        <dbReference type="ARBA" id="ARBA00022692"/>
    </source>
</evidence>
<dbReference type="GO" id="GO:0015171">
    <property type="term" value="F:amino acid transmembrane transporter activity"/>
    <property type="evidence" value="ECO:0007669"/>
    <property type="project" value="TreeGrafter"/>
</dbReference>
<reference evidence="7 8" key="1">
    <citation type="submission" date="2016-11" db="EMBL/GenBank/DDBJ databases">
        <authorList>
            <person name="Jaros S."/>
            <person name="Januszkiewicz K."/>
            <person name="Wedrychowicz H."/>
        </authorList>
    </citation>
    <scope>NUCLEOTIDE SEQUENCE [LARGE SCALE GENOMIC DNA]</scope>
    <source>
        <strain evidence="7 8">DSM 9705</strain>
    </source>
</reference>
<dbReference type="EMBL" id="FQXS01000006">
    <property type="protein sequence ID" value="SHH68998.1"/>
    <property type="molecule type" value="Genomic_DNA"/>
</dbReference>
<keyword evidence="2" id="KW-1003">Cell membrane</keyword>
<feature type="transmembrane region" description="Helical" evidence="6">
    <location>
        <begin position="125"/>
        <end position="144"/>
    </location>
</feature>
<organism evidence="7 8">
    <name type="scientific">Desulfofustis glycolicus DSM 9705</name>
    <dbReference type="NCBI Taxonomy" id="1121409"/>
    <lineage>
        <taxon>Bacteria</taxon>
        <taxon>Pseudomonadati</taxon>
        <taxon>Thermodesulfobacteriota</taxon>
        <taxon>Desulfobulbia</taxon>
        <taxon>Desulfobulbales</taxon>
        <taxon>Desulfocapsaceae</taxon>
        <taxon>Desulfofustis</taxon>
    </lineage>
</organism>
<keyword evidence="4 6" id="KW-1133">Transmembrane helix</keyword>
<evidence type="ECO:0000313" key="8">
    <source>
        <dbReference type="Proteomes" id="UP000184139"/>
    </source>
</evidence>
<feature type="transmembrane region" description="Helical" evidence="6">
    <location>
        <begin position="40"/>
        <end position="58"/>
    </location>
</feature>
<evidence type="ECO:0000256" key="1">
    <source>
        <dbReference type="ARBA" id="ARBA00004651"/>
    </source>
</evidence>
<comment type="subcellular location">
    <subcellularLocation>
        <location evidence="1">Cell membrane</location>
        <topology evidence="1">Multi-pass membrane protein</topology>
    </subcellularLocation>
</comment>
<gene>
    <name evidence="7" type="ORF">SAMN02745124_01470</name>
</gene>
<keyword evidence="3 6" id="KW-0812">Transmembrane</keyword>
<name>A0A1M5V1M1_9BACT</name>
<evidence type="ECO:0000256" key="2">
    <source>
        <dbReference type="ARBA" id="ARBA00022475"/>
    </source>
</evidence>
<evidence type="ECO:0000256" key="4">
    <source>
        <dbReference type="ARBA" id="ARBA00022989"/>
    </source>
</evidence>
<evidence type="ECO:0000313" key="7">
    <source>
        <dbReference type="EMBL" id="SHH68998.1"/>
    </source>
</evidence>
<dbReference type="Proteomes" id="UP000184139">
    <property type="component" value="Unassembled WGS sequence"/>
</dbReference>
<keyword evidence="8" id="KW-1185">Reference proteome</keyword>
<accession>A0A1M5V1M1</accession>
<dbReference type="PIRSF" id="PIRSF006324">
    <property type="entry name" value="LeuE"/>
    <property type="match status" value="1"/>
</dbReference>
<feature type="transmembrane region" description="Helical" evidence="6">
    <location>
        <begin position="150"/>
        <end position="173"/>
    </location>
</feature>
<dbReference type="InterPro" id="IPR001123">
    <property type="entry name" value="LeuE-type"/>
</dbReference>
<dbReference type="GO" id="GO:0005886">
    <property type="term" value="C:plasma membrane"/>
    <property type="evidence" value="ECO:0007669"/>
    <property type="project" value="UniProtKB-SubCell"/>
</dbReference>
<dbReference type="PANTHER" id="PTHR30086:SF20">
    <property type="entry name" value="ARGININE EXPORTER PROTEIN ARGO-RELATED"/>
    <property type="match status" value="1"/>
</dbReference>
<keyword evidence="5 6" id="KW-0472">Membrane</keyword>
<dbReference type="Pfam" id="PF01810">
    <property type="entry name" value="LysE"/>
    <property type="match status" value="1"/>
</dbReference>
<feature type="transmembrane region" description="Helical" evidence="6">
    <location>
        <begin position="64"/>
        <end position="87"/>
    </location>
</feature>
<sequence>MLLGIENLAVFVGTGILLNLYPGPDTLYIIGRSLSQGRSAGVAAALGIGTGSIVHTLLGAFGLSAIITASATAFLLLKYAGCVYLIYQGVQLLRSTPAPESVGDRWSPRDDLLQVYRQGAVTNILNPKVALFFLAFLPQFISLASPNKPLSFIILGALFVTTGTIWCLLVALFSAALSRRLRQSPGTSRLLRRINGLLFLGLGFKLATAQLEA</sequence>
<evidence type="ECO:0000256" key="5">
    <source>
        <dbReference type="ARBA" id="ARBA00023136"/>
    </source>
</evidence>
<proteinExistence type="predicted"/>
<protein>
    <submittedName>
        <fullName evidence="7">Threonine/homoserine/homoserine lactone efflux protein</fullName>
    </submittedName>
</protein>
<dbReference type="AlphaFoldDB" id="A0A1M5V1M1"/>
<feature type="transmembrane region" description="Helical" evidence="6">
    <location>
        <begin position="194"/>
        <end position="211"/>
    </location>
</feature>